<comment type="caution">
    <text evidence="1">The sequence shown here is derived from an EMBL/GenBank/DDBJ whole genome shotgun (WGS) entry which is preliminary data.</text>
</comment>
<gene>
    <name evidence="1" type="ORF">KI387_025525</name>
</gene>
<protein>
    <submittedName>
        <fullName evidence="1">Uncharacterized protein</fullName>
    </submittedName>
</protein>
<evidence type="ECO:0000313" key="1">
    <source>
        <dbReference type="EMBL" id="KAH9310490.1"/>
    </source>
</evidence>
<accession>A0AA38L7C6</accession>
<name>A0AA38L7C6_TAXCH</name>
<feature type="non-terminal residue" evidence="1">
    <location>
        <position position="1"/>
    </location>
</feature>
<organism evidence="1 2">
    <name type="scientific">Taxus chinensis</name>
    <name type="common">Chinese yew</name>
    <name type="synonym">Taxus wallichiana var. chinensis</name>
    <dbReference type="NCBI Taxonomy" id="29808"/>
    <lineage>
        <taxon>Eukaryota</taxon>
        <taxon>Viridiplantae</taxon>
        <taxon>Streptophyta</taxon>
        <taxon>Embryophyta</taxon>
        <taxon>Tracheophyta</taxon>
        <taxon>Spermatophyta</taxon>
        <taxon>Pinopsida</taxon>
        <taxon>Pinidae</taxon>
        <taxon>Conifers II</taxon>
        <taxon>Cupressales</taxon>
        <taxon>Taxaceae</taxon>
        <taxon>Taxus</taxon>
    </lineage>
</organism>
<evidence type="ECO:0000313" key="2">
    <source>
        <dbReference type="Proteomes" id="UP000824469"/>
    </source>
</evidence>
<feature type="non-terminal residue" evidence="1">
    <location>
        <position position="51"/>
    </location>
</feature>
<dbReference type="Proteomes" id="UP000824469">
    <property type="component" value="Unassembled WGS sequence"/>
</dbReference>
<keyword evidence="2" id="KW-1185">Reference proteome</keyword>
<proteinExistence type="predicted"/>
<dbReference type="AlphaFoldDB" id="A0AA38L7C6"/>
<reference evidence="1 2" key="1">
    <citation type="journal article" date="2021" name="Nat. Plants">
        <title>The Taxus genome provides insights into paclitaxel biosynthesis.</title>
        <authorList>
            <person name="Xiong X."/>
            <person name="Gou J."/>
            <person name="Liao Q."/>
            <person name="Li Y."/>
            <person name="Zhou Q."/>
            <person name="Bi G."/>
            <person name="Li C."/>
            <person name="Du R."/>
            <person name="Wang X."/>
            <person name="Sun T."/>
            <person name="Guo L."/>
            <person name="Liang H."/>
            <person name="Lu P."/>
            <person name="Wu Y."/>
            <person name="Zhang Z."/>
            <person name="Ro D.K."/>
            <person name="Shang Y."/>
            <person name="Huang S."/>
            <person name="Yan J."/>
        </authorList>
    </citation>
    <scope>NUCLEOTIDE SEQUENCE [LARGE SCALE GENOMIC DNA]</scope>
    <source>
        <strain evidence="1">Ta-2019</strain>
    </source>
</reference>
<sequence length="51" mass="5996">WQAFGMVFRNESVHKKSLFVSSKMHTAHLHTFTSSMNSLHLQRHTAKSNRR</sequence>
<dbReference type="EMBL" id="JAHRHJ020000006">
    <property type="protein sequence ID" value="KAH9310490.1"/>
    <property type="molecule type" value="Genomic_DNA"/>
</dbReference>